<reference evidence="2 3" key="1">
    <citation type="journal article" date="2014" name="BMC Genomics">
        <title>Genome sequencing of four Aureobasidium pullulans varieties: biotechnological potential, stress tolerance, and description of new species.</title>
        <authorList>
            <person name="Gostin Ar C."/>
            <person name="Ohm R.A."/>
            <person name="Kogej T."/>
            <person name="Sonjak S."/>
            <person name="Turk M."/>
            <person name="Zajc J."/>
            <person name="Zalar P."/>
            <person name="Grube M."/>
            <person name="Sun H."/>
            <person name="Han J."/>
            <person name="Sharma A."/>
            <person name="Chiniquy J."/>
            <person name="Ngan C.Y."/>
            <person name="Lipzen A."/>
            <person name="Barry K."/>
            <person name="Grigoriev I.V."/>
            <person name="Gunde-Cimerman N."/>
        </authorList>
    </citation>
    <scope>NUCLEOTIDE SEQUENCE [LARGE SCALE GENOMIC DNA]</scope>
    <source>
        <strain evidence="2 3">CBS 147.97</strain>
    </source>
</reference>
<dbReference type="GeneID" id="25416473"/>
<evidence type="ECO:0000256" key="1">
    <source>
        <dbReference type="SAM" id="MobiDB-lite"/>
    </source>
</evidence>
<dbReference type="AlphaFoldDB" id="A0A074XL11"/>
<organism evidence="2 3">
    <name type="scientific">Aureobasidium namibiae CBS 147.97</name>
    <dbReference type="NCBI Taxonomy" id="1043004"/>
    <lineage>
        <taxon>Eukaryota</taxon>
        <taxon>Fungi</taxon>
        <taxon>Dikarya</taxon>
        <taxon>Ascomycota</taxon>
        <taxon>Pezizomycotina</taxon>
        <taxon>Dothideomycetes</taxon>
        <taxon>Dothideomycetidae</taxon>
        <taxon>Dothideales</taxon>
        <taxon>Saccotheciaceae</taxon>
        <taxon>Aureobasidium</taxon>
    </lineage>
</organism>
<accession>A0A074XL11</accession>
<feature type="region of interest" description="Disordered" evidence="1">
    <location>
        <begin position="68"/>
        <end position="88"/>
    </location>
</feature>
<evidence type="ECO:0000313" key="2">
    <source>
        <dbReference type="EMBL" id="KEQ75256.1"/>
    </source>
</evidence>
<dbReference type="RefSeq" id="XP_013429828.1">
    <property type="nucleotide sequence ID" value="XM_013574374.1"/>
</dbReference>
<dbReference type="Proteomes" id="UP000027730">
    <property type="component" value="Unassembled WGS sequence"/>
</dbReference>
<dbReference type="OrthoDB" id="3917209at2759"/>
<dbReference type="EMBL" id="KL584705">
    <property type="protein sequence ID" value="KEQ75256.1"/>
    <property type="molecule type" value="Genomic_DNA"/>
</dbReference>
<gene>
    <name evidence="2" type="ORF">M436DRAFT_79672</name>
</gene>
<proteinExistence type="predicted"/>
<evidence type="ECO:0000313" key="3">
    <source>
        <dbReference type="Proteomes" id="UP000027730"/>
    </source>
</evidence>
<keyword evidence="3" id="KW-1185">Reference proteome</keyword>
<dbReference type="HOGENOM" id="CLU_1023022_0_0_1"/>
<protein>
    <submittedName>
        <fullName evidence="2">Uncharacterized protein</fullName>
    </submittedName>
</protein>
<sequence length="272" mass="30606">MPPATRASTKRTAIADAREIVSWSSAVTGEILHYERFHVFEDEGEVLFVQLRVTDDGELVPWTIDSEDEDKSTIVTDGSHSEKEEADTDFIPHAEEEEEEEADTDFVPGVRHARRRQTMRINRPTPLPTKFYYAPSYAAFSLPALLLTALATPVYQPSPPAGRHFAAPVVNFTEDMFELEEGEAVLDLIAGPLSEAILQRTSQCNLPSLLRNFRLSDLSEVNGAIAHAIEKDFYETIRPGKFRANRWVLDPRPTIFRPTNPDYKELAGMGPY</sequence>
<name>A0A074XL11_9PEZI</name>